<sequence>MMSILKNAFEPSSSMNGVVALERRQPFKTSRLRTGRGHHVHQHCQALVRSLHQKRNFRRDAHTVKDYAVLDSVGENPEFSNCGLAMRQKCNTR</sequence>
<accession>A0A3P8CG62</accession>
<dbReference type="AlphaFoldDB" id="A0A183GI45"/>
<gene>
    <name evidence="1" type="ORF">HPBE_LOCUS22283</name>
</gene>
<dbReference type="EMBL" id="UZAH01033833">
    <property type="protein sequence ID" value="VDP31561.1"/>
    <property type="molecule type" value="Genomic_DNA"/>
</dbReference>
<evidence type="ECO:0000313" key="2">
    <source>
        <dbReference type="Proteomes" id="UP000050761"/>
    </source>
</evidence>
<dbReference type="WBParaSite" id="HPBE_0002228401-mRNA-1">
    <property type="protein sequence ID" value="HPBE_0002228401-mRNA-1"/>
    <property type="gene ID" value="HPBE_0002228401"/>
</dbReference>
<name>A0A183GI45_HELPZ</name>
<evidence type="ECO:0000313" key="3">
    <source>
        <dbReference type="WBParaSite" id="HPBE_0002228401-mRNA-1"/>
    </source>
</evidence>
<keyword evidence="2" id="KW-1185">Reference proteome</keyword>
<dbReference type="Proteomes" id="UP000050761">
    <property type="component" value="Unassembled WGS sequence"/>
</dbReference>
<reference evidence="3" key="2">
    <citation type="submission" date="2019-09" db="UniProtKB">
        <authorList>
            <consortium name="WormBaseParasite"/>
        </authorList>
    </citation>
    <scope>IDENTIFICATION</scope>
</reference>
<reference evidence="1 2" key="1">
    <citation type="submission" date="2018-11" db="EMBL/GenBank/DDBJ databases">
        <authorList>
            <consortium name="Pathogen Informatics"/>
        </authorList>
    </citation>
    <scope>NUCLEOTIDE SEQUENCE [LARGE SCALE GENOMIC DNA]</scope>
</reference>
<organism evidence="2 3">
    <name type="scientific">Heligmosomoides polygyrus</name>
    <name type="common">Parasitic roundworm</name>
    <dbReference type="NCBI Taxonomy" id="6339"/>
    <lineage>
        <taxon>Eukaryota</taxon>
        <taxon>Metazoa</taxon>
        <taxon>Ecdysozoa</taxon>
        <taxon>Nematoda</taxon>
        <taxon>Chromadorea</taxon>
        <taxon>Rhabditida</taxon>
        <taxon>Rhabditina</taxon>
        <taxon>Rhabditomorpha</taxon>
        <taxon>Strongyloidea</taxon>
        <taxon>Heligmosomidae</taxon>
        <taxon>Heligmosomoides</taxon>
    </lineage>
</organism>
<proteinExistence type="predicted"/>
<evidence type="ECO:0000313" key="1">
    <source>
        <dbReference type="EMBL" id="VDP31561.1"/>
    </source>
</evidence>
<protein>
    <submittedName>
        <fullName evidence="1 3">Uncharacterized protein</fullName>
    </submittedName>
</protein>
<accession>A0A183GI45</accession>